<dbReference type="InterPro" id="IPR027385">
    <property type="entry name" value="Beta-barrel_OMP"/>
</dbReference>
<evidence type="ECO:0000256" key="5">
    <source>
        <dbReference type="ARBA" id="ARBA00038306"/>
    </source>
</evidence>
<reference evidence="8" key="1">
    <citation type="submission" date="2019-03" db="EMBL/GenBank/DDBJ databases">
        <title>Afifella sp. nov., isolated from activated sludge.</title>
        <authorList>
            <person name="Li Q."/>
            <person name="Liu Y."/>
        </authorList>
    </citation>
    <scope>NUCLEOTIDE SEQUENCE</scope>
    <source>
        <strain evidence="8">L72</strain>
    </source>
</reference>
<feature type="chain" id="PRO_5036728818" evidence="6">
    <location>
        <begin position="22"/>
        <end position="247"/>
    </location>
</feature>
<keyword evidence="4" id="KW-0998">Cell outer membrane</keyword>
<evidence type="ECO:0000256" key="3">
    <source>
        <dbReference type="ARBA" id="ARBA00023136"/>
    </source>
</evidence>
<dbReference type="InterPro" id="IPR011250">
    <property type="entry name" value="OMP/PagP_B-barrel"/>
</dbReference>
<gene>
    <name evidence="8" type="ORF">E4O86_14940</name>
</gene>
<evidence type="ECO:0000259" key="7">
    <source>
        <dbReference type="Pfam" id="PF13505"/>
    </source>
</evidence>
<keyword evidence="3" id="KW-0472">Membrane</keyword>
<dbReference type="InterPro" id="IPR051692">
    <property type="entry name" value="OMP-like"/>
</dbReference>
<sequence>MRVFRCSVVVGATLASAAASAADLPVAMEPVAPAPIVSPALFSWSGPYLGANIGYGWGRDDRVGIGVPGAEARFGNIGTFEPSGWLGGVQGGYNLQLGMFVLGAEGDFQFTGIDDKLPSAVSTKAPTVTASASTDMEWYATMRARLGVIALDHVLLYGTGGVAVGKINYTVPVTAPLTETMKNSGTDWGYVIGAGVEYALTQNVSVKAEYQFLDIRLDRLNSATYVTVPTTQYHTLRFGVNYRFSGL</sequence>
<evidence type="ECO:0000313" key="9">
    <source>
        <dbReference type="Proteomes" id="UP000773614"/>
    </source>
</evidence>
<dbReference type="PANTHER" id="PTHR34001">
    <property type="entry name" value="BLL7405 PROTEIN"/>
    <property type="match status" value="1"/>
</dbReference>
<evidence type="ECO:0000256" key="1">
    <source>
        <dbReference type="ARBA" id="ARBA00004442"/>
    </source>
</evidence>
<dbReference type="EMBL" id="SPKJ01000056">
    <property type="protein sequence ID" value="MYZ49010.1"/>
    <property type="molecule type" value="Genomic_DNA"/>
</dbReference>
<dbReference type="Proteomes" id="UP000773614">
    <property type="component" value="Unassembled WGS sequence"/>
</dbReference>
<name>A0A964WUN0_9HYPH</name>
<dbReference type="Gene3D" id="2.40.160.20">
    <property type="match status" value="1"/>
</dbReference>
<feature type="domain" description="Outer membrane protein beta-barrel" evidence="7">
    <location>
        <begin position="43"/>
        <end position="244"/>
    </location>
</feature>
<dbReference type="GO" id="GO:0009279">
    <property type="term" value="C:cell outer membrane"/>
    <property type="evidence" value="ECO:0007669"/>
    <property type="project" value="UniProtKB-SubCell"/>
</dbReference>
<comment type="caution">
    <text evidence="8">The sequence shown here is derived from an EMBL/GenBank/DDBJ whole genome shotgun (WGS) entry which is preliminary data.</text>
</comment>
<keyword evidence="2 6" id="KW-0732">Signal</keyword>
<accession>A0A964WUN0</accession>
<dbReference type="SUPFAM" id="SSF56925">
    <property type="entry name" value="OMPA-like"/>
    <property type="match status" value="1"/>
</dbReference>
<evidence type="ECO:0000313" key="8">
    <source>
        <dbReference type="EMBL" id="MYZ49010.1"/>
    </source>
</evidence>
<evidence type="ECO:0000256" key="6">
    <source>
        <dbReference type="SAM" id="SignalP"/>
    </source>
</evidence>
<dbReference type="Pfam" id="PF13505">
    <property type="entry name" value="OMP_b-brl"/>
    <property type="match status" value="1"/>
</dbReference>
<evidence type="ECO:0000256" key="4">
    <source>
        <dbReference type="ARBA" id="ARBA00023237"/>
    </source>
</evidence>
<evidence type="ECO:0000256" key="2">
    <source>
        <dbReference type="ARBA" id="ARBA00022729"/>
    </source>
</evidence>
<dbReference type="AlphaFoldDB" id="A0A964WUN0"/>
<proteinExistence type="inferred from homology"/>
<comment type="subcellular location">
    <subcellularLocation>
        <location evidence="1">Cell outer membrane</location>
    </subcellularLocation>
</comment>
<dbReference type="OrthoDB" id="9815357at2"/>
<protein>
    <submittedName>
        <fullName evidence="8">Porin family protein</fullName>
    </submittedName>
</protein>
<dbReference type="PANTHER" id="PTHR34001:SF3">
    <property type="entry name" value="BLL7405 PROTEIN"/>
    <property type="match status" value="1"/>
</dbReference>
<comment type="similarity">
    <text evidence="5">Belongs to the Omp25/RopB family.</text>
</comment>
<keyword evidence="9" id="KW-1185">Reference proteome</keyword>
<organism evidence="8 9">
    <name type="scientific">Propylenella binzhouense</name>
    <dbReference type="NCBI Taxonomy" id="2555902"/>
    <lineage>
        <taxon>Bacteria</taxon>
        <taxon>Pseudomonadati</taxon>
        <taxon>Pseudomonadota</taxon>
        <taxon>Alphaproteobacteria</taxon>
        <taxon>Hyphomicrobiales</taxon>
        <taxon>Propylenellaceae</taxon>
        <taxon>Propylenella</taxon>
    </lineage>
</organism>
<feature type="signal peptide" evidence="6">
    <location>
        <begin position="1"/>
        <end position="21"/>
    </location>
</feature>